<dbReference type="PROSITE" id="PS00060">
    <property type="entry name" value="ADH_IRON_2"/>
    <property type="match status" value="1"/>
</dbReference>
<dbReference type="InterPro" id="IPR039697">
    <property type="entry name" value="Alcohol_dehydrogenase_Fe"/>
</dbReference>
<dbReference type="PANTHER" id="PTHR11496">
    <property type="entry name" value="ALCOHOL DEHYDROGENASE"/>
    <property type="match status" value="1"/>
</dbReference>
<dbReference type="PANTHER" id="PTHR11496:SF102">
    <property type="entry name" value="ALCOHOL DEHYDROGENASE 4"/>
    <property type="match status" value="1"/>
</dbReference>
<protein>
    <submittedName>
        <fullName evidence="2">Iron-containing alcohol dehydrogenase</fullName>
    </submittedName>
</protein>
<sequence>MNALKAVELIFNNLEKAYIEGGNIEARSNMLLGSMLAGYAFNSALLGLVHAIAHPLSAHCGLPHGVANACGLPYVMEYNAQDPVVQKKYNEIAQAMGLNTENLSEAEGSKKAIEAVKKLAVALEIPSLDKLGIKREQLNLLAEETLEEEVSMMTTPVDATKDDVLKILEKAFIGEGVKIK</sequence>
<dbReference type="EMBL" id="JAGDEL010000004">
    <property type="protein sequence ID" value="MBO1511415.1"/>
    <property type="molecule type" value="Genomic_DNA"/>
</dbReference>
<gene>
    <name evidence="2" type="ORF">I7822_07010</name>
</gene>
<dbReference type="InterPro" id="IPR018211">
    <property type="entry name" value="ADH_Fe_CS"/>
</dbReference>
<keyword evidence="3" id="KW-1185">Reference proteome</keyword>
<comment type="caution">
    <text evidence="2">The sequence shown here is derived from an EMBL/GenBank/DDBJ whole genome shotgun (WGS) entry which is preliminary data.</text>
</comment>
<evidence type="ECO:0000259" key="1">
    <source>
        <dbReference type="Pfam" id="PF25137"/>
    </source>
</evidence>
<evidence type="ECO:0000313" key="3">
    <source>
        <dbReference type="Proteomes" id="UP000663981"/>
    </source>
</evidence>
<dbReference type="Pfam" id="PF25137">
    <property type="entry name" value="ADH_Fe_C"/>
    <property type="match status" value="1"/>
</dbReference>
<feature type="domain" description="Fe-containing alcohol dehydrogenase-like C-terminal" evidence="1">
    <location>
        <begin position="3"/>
        <end position="172"/>
    </location>
</feature>
<dbReference type="InterPro" id="IPR056798">
    <property type="entry name" value="ADH_Fe_C"/>
</dbReference>
<evidence type="ECO:0000313" key="2">
    <source>
        <dbReference type="EMBL" id="MBO1511415.1"/>
    </source>
</evidence>
<dbReference type="Proteomes" id="UP000663981">
    <property type="component" value="Unassembled WGS sequence"/>
</dbReference>
<reference evidence="2 3" key="1">
    <citation type="submission" date="2021-03" db="EMBL/GenBank/DDBJ databases">
        <title>Whole genome sequence of Metabacillus bambusae BG109.</title>
        <authorList>
            <person name="Jeong J.W."/>
        </authorList>
    </citation>
    <scope>NUCLEOTIDE SEQUENCE [LARGE SCALE GENOMIC DNA]</scope>
    <source>
        <strain evidence="2 3">BG109</strain>
    </source>
</reference>
<dbReference type="Gene3D" id="1.20.1090.10">
    <property type="entry name" value="Dehydroquinate synthase-like - alpha domain"/>
    <property type="match status" value="1"/>
</dbReference>
<accession>A0ABS3MZS0</accession>
<proteinExistence type="predicted"/>
<name>A0ABS3MZS0_9BACI</name>
<organism evidence="2 3">
    <name type="scientific">Metabacillus bambusae</name>
    <dbReference type="NCBI Taxonomy" id="2795218"/>
    <lineage>
        <taxon>Bacteria</taxon>
        <taxon>Bacillati</taxon>
        <taxon>Bacillota</taxon>
        <taxon>Bacilli</taxon>
        <taxon>Bacillales</taxon>
        <taxon>Bacillaceae</taxon>
        <taxon>Metabacillus</taxon>
    </lineage>
</organism>
<dbReference type="CDD" id="cd08551">
    <property type="entry name" value="Fe-ADH"/>
    <property type="match status" value="1"/>
</dbReference>
<dbReference type="SUPFAM" id="SSF56796">
    <property type="entry name" value="Dehydroquinate synthase-like"/>
    <property type="match status" value="1"/>
</dbReference>